<dbReference type="InterPro" id="IPR012349">
    <property type="entry name" value="Split_barrel_FMN-bd"/>
</dbReference>
<evidence type="ECO:0000313" key="1">
    <source>
        <dbReference type="EMBL" id="TQL33631.1"/>
    </source>
</evidence>
<keyword evidence="2" id="KW-1185">Reference proteome</keyword>
<sequence length="162" mass="18295">MADGPQTQDVHYRRPGWFTRNVLNRAISALARRGWSFWGSRVLETRGRRTGEPRRTPVNVLELDGRTYLVAARGTTEWVRNVRADDGRLALLLGRHRKTYRAHELGPSEQVPVLRAYLKRWKAEVGAFFDGVGPDSTDAELAAVAHRHPAFRLEPASGVARD</sequence>
<comment type="caution">
    <text evidence="1">The sequence shown here is derived from an EMBL/GenBank/DDBJ whole genome shotgun (WGS) entry which is preliminary data.</text>
</comment>
<dbReference type="Gene3D" id="2.30.110.10">
    <property type="entry name" value="Electron Transport, Fmn-binding Protein, Chain A"/>
    <property type="match status" value="1"/>
</dbReference>
<dbReference type="Proteomes" id="UP000318336">
    <property type="component" value="Unassembled WGS sequence"/>
</dbReference>
<dbReference type="OrthoDB" id="5186446at2"/>
<dbReference type="Pfam" id="PF04075">
    <property type="entry name" value="F420H2_quin_red"/>
    <property type="match status" value="1"/>
</dbReference>
<organism evidence="1 2">
    <name type="scientific">Barrientosiimonas humi</name>
    <dbReference type="NCBI Taxonomy" id="999931"/>
    <lineage>
        <taxon>Bacteria</taxon>
        <taxon>Bacillati</taxon>
        <taxon>Actinomycetota</taxon>
        <taxon>Actinomycetes</taxon>
        <taxon>Micrococcales</taxon>
        <taxon>Dermacoccaceae</taxon>
        <taxon>Barrientosiimonas</taxon>
    </lineage>
</organism>
<dbReference type="AlphaFoldDB" id="A0A542XCT4"/>
<proteinExistence type="predicted"/>
<accession>A0A542XCT4</accession>
<dbReference type="EMBL" id="VFOK01000001">
    <property type="protein sequence ID" value="TQL33631.1"/>
    <property type="molecule type" value="Genomic_DNA"/>
</dbReference>
<reference evidence="1 2" key="1">
    <citation type="submission" date="2019-06" db="EMBL/GenBank/DDBJ databases">
        <title>Sequencing the genomes of 1000 actinobacteria strains.</title>
        <authorList>
            <person name="Klenk H.-P."/>
        </authorList>
    </citation>
    <scope>NUCLEOTIDE SEQUENCE [LARGE SCALE GENOMIC DNA]</scope>
    <source>
        <strain evidence="1 2">DSM 24617</strain>
    </source>
</reference>
<dbReference type="RefSeq" id="WP_142005621.1">
    <property type="nucleotide sequence ID" value="NZ_CAJTBP010000001.1"/>
</dbReference>
<evidence type="ECO:0000313" key="2">
    <source>
        <dbReference type="Proteomes" id="UP000318336"/>
    </source>
</evidence>
<dbReference type="GO" id="GO:0016491">
    <property type="term" value="F:oxidoreductase activity"/>
    <property type="evidence" value="ECO:0007669"/>
    <property type="project" value="InterPro"/>
</dbReference>
<dbReference type="NCBIfam" id="TIGR00026">
    <property type="entry name" value="hi_GC_TIGR00026"/>
    <property type="match status" value="1"/>
</dbReference>
<gene>
    <name evidence="1" type="ORF">FB554_1782</name>
</gene>
<protein>
    <submittedName>
        <fullName evidence="1">Deazaflavin-dependent oxidoreductase (Nitroreductase family)</fullName>
    </submittedName>
</protein>
<name>A0A542XCT4_9MICO</name>
<dbReference type="InterPro" id="IPR004378">
    <property type="entry name" value="F420H2_quin_Rdtase"/>
</dbReference>